<keyword evidence="1" id="KW-0812">Transmembrane</keyword>
<dbReference type="Proteomes" id="UP000631653">
    <property type="component" value="Unassembled WGS sequence"/>
</dbReference>
<dbReference type="EMBL" id="WOSY01000001">
    <property type="protein sequence ID" value="NHN87129.1"/>
    <property type="molecule type" value="Genomic_DNA"/>
</dbReference>
<feature type="transmembrane region" description="Helical" evidence="1">
    <location>
        <begin position="280"/>
        <end position="302"/>
    </location>
</feature>
<protein>
    <recommendedName>
        <fullName evidence="4">Low temperature requirement protein A</fullName>
    </recommendedName>
</protein>
<keyword evidence="3" id="KW-1185">Reference proteome</keyword>
<feature type="transmembrane region" description="Helical" evidence="1">
    <location>
        <begin position="114"/>
        <end position="133"/>
    </location>
</feature>
<evidence type="ECO:0000313" key="3">
    <source>
        <dbReference type="Proteomes" id="UP000631653"/>
    </source>
</evidence>
<reference evidence="2 3" key="1">
    <citation type="journal article" date="2020" name="Int. J. Syst. Evol. Microbiol.">
        <title>Novel acetic acid bacteria from cider fermentations: Acetobacter conturbans sp. nov. and Acetobacter fallax sp. nov.</title>
        <authorList>
            <person name="Sombolestani A.S."/>
            <person name="Cleenwerck I."/>
            <person name="Cnockaert M."/>
            <person name="Borremans W."/>
            <person name="Wieme A.D."/>
            <person name="De Vuyst L."/>
            <person name="Vandamme P."/>
        </authorList>
    </citation>
    <scope>NUCLEOTIDE SEQUENCE [LARGE SCALE GENOMIC DNA]</scope>
    <source>
        <strain evidence="2 3">LMG 1627</strain>
    </source>
</reference>
<comment type="caution">
    <text evidence="2">The sequence shown here is derived from an EMBL/GenBank/DDBJ whole genome shotgun (WGS) entry which is preliminary data.</text>
</comment>
<evidence type="ECO:0000313" key="2">
    <source>
        <dbReference type="EMBL" id="NHN87129.1"/>
    </source>
</evidence>
<feature type="transmembrane region" description="Helical" evidence="1">
    <location>
        <begin position="242"/>
        <end position="260"/>
    </location>
</feature>
<feature type="transmembrane region" description="Helical" evidence="1">
    <location>
        <begin position="83"/>
        <end position="102"/>
    </location>
</feature>
<name>A0ABX0K066_9PROT</name>
<dbReference type="Pfam" id="PF06772">
    <property type="entry name" value="LtrA"/>
    <property type="match status" value="1"/>
</dbReference>
<sequence length="398" mass="43938">MTADRPDPHPLLRPRDGHHARVTNEELFFDLVYVFAITQLSHGLLHHLTPFGAFQTGVLWLAVWLGWQYTGWFTNWFNPALPAVRGVLFATMLLALLIGAAIPDSFAEHGLSFALCFVAMQVGRSAFVVAWLPPDDPLAPNYRRILAWMLVSAVFWISGGLVEDPHKRAALWCIAALCEYVSPMFGYAFPGLGQSDSRSDWTIEGAHLVERCQLFVIVALGETIMATGLSMAEAHDWTPSRLFVLFTCFLTTLAMWWLYFGTSGEDATRTITRSEDPGRIGAFIHYLHAILIAGIIVTAVGADMLMEEPGEEGSMAFILTATCGPALYLLGSILYKRIASGFTPLSHLIGTAALLALIPVGFHLTRATEALCVTVIMLVVAWGERCDRQRNGRERGWV</sequence>
<organism evidence="2 3">
    <name type="scientific">Acetobacter conturbans</name>
    <dbReference type="NCBI Taxonomy" id="1737472"/>
    <lineage>
        <taxon>Bacteria</taxon>
        <taxon>Pseudomonadati</taxon>
        <taxon>Pseudomonadota</taxon>
        <taxon>Alphaproteobacteria</taxon>
        <taxon>Acetobacterales</taxon>
        <taxon>Acetobacteraceae</taxon>
        <taxon>Acetobacter</taxon>
    </lineage>
</organism>
<dbReference type="PANTHER" id="PTHR36840">
    <property type="entry name" value="BLL5714 PROTEIN"/>
    <property type="match status" value="1"/>
</dbReference>
<dbReference type="InterPro" id="IPR010640">
    <property type="entry name" value="Low_temperature_requirement_A"/>
</dbReference>
<evidence type="ECO:0000256" key="1">
    <source>
        <dbReference type="SAM" id="Phobius"/>
    </source>
</evidence>
<accession>A0ABX0K066</accession>
<gene>
    <name evidence="2" type="ORF">GOB81_00555</name>
</gene>
<evidence type="ECO:0008006" key="4">
    <source>
        <dbReference type="Google" id="ProtNLM"/>
    </source>
</evidence>
<dbReference type="RefSeq" id="WP_173568429.1">
    <property type="nucleotide sequence ID" value="NZ_WOSY01000001.1"/>
</dbReference>
<feature type="transmembrane region" description="Helical" evidence="1">
    <location>
        <begin position="342"/>
        <end position="361"/>
    </location>
</feature>
<keyword evidence="1" id="KW-0472">Membrane</keyword>
<keyword evidence="1" id="KW-1133">Transmembrane helix</keyword>
<proteinExistence type="predicted"/>
<feature type="transmembrane region" description="Helical" evidence="1">
    <location>
        <begin position="145"/>
        <end position="162"/>
    </location>
</feature>
<dbReference type="PANTHER" id="PTHR36840:SF1">
    <property type="entry name" value="BLL5714 PROTEIN"/>
    <property type="match status" value="1"/>
</dbReference>
<feature type="transmembrane region" description="Helical" evidence="1">
    <location>
        <begin position="314"/>
        <end position="335"/>
    </location>
</feature>
<feature type="transmembrane region" description="Helical" evidence="1">
    <location>
        <begin position="367"/>
        <end position="383"/>
    </location>
</feature>
<feature type="transmembrane region" description="Helical" evidence="1">
    <location>
        <begin position="169"/>
        <end position="189"/>
    </location>
</feature>